<gene>
    <name evidence="1" type="ORF">DM02DRAFT_634643</name>
</gene>
<dbReference type="AlphaFoldDB" id="A0A2V1D7U6"/>
<accession>A0A2V1D7U6</accession>
<proteinExistence type="predicted"/>
<reference evidence="1 2" key="1">
    <citation type="journal article" date="2018" name="Sci. Rep.">
        <title>Comparative genomics provides insights into the lifestyle and reveals functional heterogeneity of dark septate endophytic fungi.</title>
        <authorList>
            <person name="Knapp D.G."/>
            <person name="Nemeth J.B."/>
            <person name="Barry K."/>
            <person name="Hainaut M."/>
            <person name="Henrissat B."/>
            <person name="Johnson J."/>
            <person name="Kuo A."/>
            <person name="Lim J.H.P."/>
            <person name="Lipzen A."/>
            <person name="Nolan M."/>
            <person name="Ohm R.A."/>
            <person name="Tamas L."/>
            <person name="Grigoriev I.V."/>
            <person name="Spatafora J.W."/>
            <person name="Nagy L.G."/>
            <person name="Kovacs G.M."/>
        </authorList>
    </citation>
    <scope>NUCLEOTIDE SEQUENCE [LARGE SCALE GENOMIC DNA]</scope>
    <source>
        <strain evidence="1 2">DSE2036</strain>
    </source>
</reference>
<sequence>MDDEYVAGMWRKHLESALLWSVDYNENINSPSLPRPFTYRAPTWPWALLDCGIVTQNPNERRSSIEVKDVVLNYATDDTTGVWLDLCGFLKPMCLTERDYGIGKRWYMVVNGTVVRPQDGNLEEFDRLGPIIHFDVNRFNVEAFKDDNAEQRLFSWLAGCQSWIKIIC</sequence>
<dbReference type="Proteomes" id="UP000244855">
    <property type="component" value="Unassembled WGS sequence"/>
</dbReference>
<protein>
    <recommendedName>
        <fullName evidence="3">Heterokaryon incompatibility domain-containing protein</fullName>
    </recommendedName>
</protein>
<keyword evidence="2" id="KW-1185">Reference proteome</keyword>
<dbReference type="OrthoDB" id="5362512at2759"/>
<evidence type="ECO:0008006" key="3">
    <source>
        <dbReference type="Google" id="ProtNLM"/>
    </source>
</evidence>
<name>A0A2V1D7U6_9PLEO</name>
<evidence type="ECO:0000313" key="1">
    <source>
        <dbReference type="EMBL" id="PVH93324.1"/>
    </source>
</evidence>
<evidence type="ECO:0000313" key="2">
    <source>
        <dbReference type="Proteomes" id="UP000244855"/>
    </source>
</evidence>
<organism evidence="1 2">
    <name type="scientific">Periconia macrospinosa</name>
    <dbReference type="NCBI Taxonomy" id="97972"/>
    <lineage>
        <taxon>Eukaryota</taxon>
        <taxon>Fungi</taxon>
        <taxon>Dikarya</taxon>
        <taxon>Ascomycota</taxon>
        <taxon>Pezizomycotina</taxon>
        <taxon>Dothideomycetes</taxon>
        <taxon>Pleosporomycetidae</taxon>
        <taxon>Pleosporales</taxon>
        <taxon>Massarineae</taxon>
        <taxon>Periconiaceae</taxon>
        <taxon>Periconia</taxon>
    </lineage>
</organism>
<dbReference type="EMBL" id="KZ805596">
    <property type="protein sequence ID" value="PVH93324.1"/>
    <property type="molecule type" value="Genomic_DNA"/>
</dbReference>